<evidence type="ECO:0000313" key="1">
    <source>
        <dbReference type="EMBL" id="MDZ5473150.1"/>
    </source>
</evidence>
<keyword evidence="2" id="KW-1185">Reference proteome</keyword>
<gene>
    <name evidence="1" type="ORF">SM124_15640</name>
</gene>
<dbReference type="RefSeq" id="WP_322447452.1">
    <property type="nucleotide sequence ID" value="NZ_JAXOFX010000011.1"/>
</dbReference>
<protein>
    <submittedName>
        <fullName evidence="1">Class I SAM-dependent methyltransferase</fullName>
        <ecNumber evidence="1">2.1.1.-</ecNumber>
    </submittedName>
</protein>
<name>A0ABU5J153_9BACI</name>
<dbReference type="PANTHER" id="PTHR36112:SF1">
    <property type="entry name" value="RIBOSOMAL RNA SMALL SUBUNIT METHYLTRANSFERASE J"/>
    <property type="match status" value="1"/>
</dbReference>
<dbReference type="InterPro" id="IPR029063">
    <property type="entry name" value="SAM-dependent_MTases_sf"/>
</dbReference>
<dbReference type="EC" id="2.1.1.-" evidence="1"/>
<reference evidence="1 2" key="1">
    <citation type="submission" date="2023-11" db="EMBL/GenBank/DDBJ databases">
        <title>Bacillus jintuensis, isolated from a mudflat on the Beibu Gulf coast.</title>
        <authorList>
            <person name="Li M."/>
        </authorList>
    </citation>
    <scope>NUCLEOTIDE SEQUENCE [LARGE SCALE GENOMIC DNA]</scope>
    <source>
        <strain evidence="1 2">31A1R</strain>
    </source>
</reference>
<evidence type="ECO:0000313" key="2">
    <source>
        <dbReference type="Proteomes" id="UP001290455"/>
    </source>
</evidence>
<dbReference type="GO" id="GO:0008168">
    <property type="term" value="F:methyltransferase activity"/>
    <property type="evidence" value="ECO:0007669"/>
    <property type="project" value="UniProtKB-KW"/>
</dbReference>
<keyword evidence="1" id="KW-0808">Transferase</keyword>
<sequence>MIITTAGRTNDEMIQKAENIAIELNSSYKPRKKLSVQNFQTIYNDDFIVVGKERLELFPNHEIEPFFFHPNSAMFRIKRLQKNEHDPFLEAAKLEKGMSLLDCTLGLASDSIVASFAVGNKGKVLGTEGNKFLAYIVKTGLSQWDSGVNEINEAMSRIEVLSQTSLKVLKDLKDESFDCVYFDPMFEESILESDGIRALTKFALYESLTKETIKEALRVAKYRVVLKDHFRSPRFEEHGFQAIKRKSAKFHFGTIEK</sequence>
<keyword evidence="1" id="KW-0489">Methyltransferase</keyword>
<dbReference type="Pfam" id="PF04445">
    <property type="entry name" value="SAM_MT"/>
    <property type="match status" value="1"/>
</dbReference>
<dbReference type="GO" id="GO:0032259">
    <property type="term" value="P:methylation"/>
    <property type="evidence" value="ECO:0007669"/>
    <property type="project" value="UniProtKB-KW"/>
</dbReference>
<dbReference type="Gene3D" id="3.40.50.150">
    <property type="entry name" value="Vaccinia Virus protein VP39"/>
    <property type="match status" value="1"/>
</dbReference>
<dbReference type="Proteomes" id="UP001290455">
    <property type="component" value="Unassembled WGS sequence"/>
</dbReference>
<accession>A0ABU5J153</accession>
<proteinExistence type="predicted"/>
<dbReference type="InterPro" id="IPR007536">
    <property type="entry name" value="16SrRNA_methylTrfase_J"/>
</dbReference>
<dbReference type="PANTHER" id="PTHR36112">
    <property type="entry name" value="RIBOSOMAL RNA SMALL SUBUNIT METHYLTRANSFERASE J"/>
    <property type="match status" value="1"/>
</dbReference>
<dbReference type="EMBL" id="JAXOFX010000011">
    <property type="protein sequence ID" value="MDZ5473150.1"/>
    <property type="molecule type" value="Genomic_DNA"/>
</dbReference>
<organism evidence="1 2">
    <name type="scientific">Robertmurraya mangrovi</name>
    <dbReference type="NCBI Taxonomy" id="3098077"/>
    <lineage>
        <taxon>Bacteria</taxon>
        <taxon>Bacillati</taxon>
        <taxon>Bacillota</taxon>
        <taxon>Bacilli</taxon>
        <taxon>Bacillales</taxon>
        <taxon>Bacillaceae</taxon>
        <taxon>Robertmurraya</taxon>
    </lineage>
</organism>
<dbReference type="SUPFAM" id="SSF53335">
    <property type="entry name" value="S-adenosyl-L-methionine-dependent methyltransferases"/>
    <property type="match status" value="1"/>
</dbReference>
<comment type="caution">
    <text evidence="1">The sequence shown here is derived from an EMBL/GenBank/DDBJ whole genome shotgun (WGS) entry which is preliminary data.</text>
</comment>